<evidence type="ECO:0000256" key="2">
    <source>
        <dbReference type="ARBA" id="ARBA00022679"/>
    </source>
</evidence>
<organism evidence="5 6">
    <name type="scientific">Penicillium antarcticum</name>
    <dbReference type="NCBI Taxonomy" id="416450"/>
    <lineage>
        <taxon>Eukaryota</taxon>
        <taxon>Fungi</taxon>
        <taxon>Dikarya</taxon>
        <taxon>Ascomycota</taxon>
        <taxon>Pezizomycotina</taxon>
        <taxon>Eurotiomycetes</taxon>
        <taxon>Eurotiomycetidae</taxon>
        <taxon>Eurotiales</taxon>
        <taxon>Aspergillaceae</taxon>
        <taxon>Penicillium</taxon>
    </lineage>
</organism>
<evidence type="ECO:0000256" key="3">
    <source>
        <dbReference type="ARBA" id="ARBA00030602"/>
    </source>
</evidence>
<sequence length="168" mass="19048">MTTNTNTLISFPIQLFHPSPSQGKPHLLQTPSVFKLETITPESGLFNPAPTGQHFFYGTLHNSTLLTSILDLTEDPVLRPAYLDGYKTKLWGSYPTLLPKEPRVTGQGSVYGVMSVEHVERLATYETNNYATMACELRFEENGDSVYDEGVFRVYRDYMDTLSSYMYQ</sequence>
<evidence type="ECO:0000259" key="4">
    <source>
        <dbReference type="Pfam" id="PF06094"/>
    </source>
</evidence>
<keyword evidence="6" id="KW-1185">Reference proteome</keyword>
<dbReference type="GO" id="GO:0016740">
    <property type="term" value="F:transferase activity"/>
    <property type="evidence" value="ECO:0007669"/>
    <property type="project" value="UniProtKB-KW"/>
</dbReference>
<feature type="domain" description="Gamma-glutamylcyclotransferase AIG2-like" evidence="4">
    <location>
        <begin position="55"/>
        <end position="146"/>
    </location>
</feature>
<evidence type="ECO:0000256" key="1">
    <source>
        <dbReference type="ARBA" id="ARBA00008861"/>
    </source>
</evidence>
<evidence type="ECO:0000313" key="6">
    <source>
        <dbReference type="Proteomes" id="UP000191672"/>
    </source>
</evidence>
<dbReference type="SUPFAM" id="SSF110857">
    <property type="entry name" value="Gamma-glutamyl cyclotransferase-like"/>
    <property type="match status" value="1"/>
</dbReference>
<dbReference type="Gene3D" id="3.10.490.10">
    <property type="entry name" value="Gamma-glutamyl cyclotransferase-like"/>
    <property type="match status" value="1"/>
</dbReference>
<dbReference type="InterPro" id="IPR009288">
    <property type="entry name" value="AIG2-like_dom"/>
</dbReference>
<protein>
    <recommendedName>
        <fullName evidence="3">Putative gamma-glutamylcyclotransferase</fullName>
    </recommendedName>
</protein>
<dbReference type="AlphaFoldDB" id="A0A1V6QD44"/>
<dbReference type="InterPro" id="IPR013024">
    <property type="entry name" value="GGCT-like"/>
</dbReference>
<accession>A0A1V6QD44</accession>
<evidence type="ECO:0000313" key="5">
    <source>
        <dbReference type="EMBL" id="OQD87140.1"/>
    </source>
</evidence>
<proteinExistence type="inferred from homology"/>
<comment type="similarity">
    <text evidence="1">Belongs to the gamma-glutamylcyclotransferase family.</text>
</comment>
<name>A0A1V6QD44_9EURO</name>
<reference evidence="6" key="1">
    <citation type="journal article" date="2017" name="Nat. Microbiol.">
        <title>Global analysis of biosynthetic gene clusters reveals vast potential of secondary metabolite production in Penicillium species.</title>
        <authorList>
            <person name="Nielsen J.C."/>
            <person name="Grijseels S."/>
            <person name="Prigent S."/>
            <person name="Ji B."/>
            <person name="Dainat J."/>
            <person name="Nielsen K.F."/>
            <person name="Frisvad J.C."/>
            <person name="Workman M."/>
            <person name="Nielsen J."/>
        </authorList>
    </citation>
    <scope>NUCLEOTIDE SEQUENCE [LARGE SCALE GENOMIC DNA]</scope>
    <source>
        <strain evidence="6">IBT 31811</strain>
    </source>
</reference>
<dbReference type="Proteomes" id="UP000191672">
    <property type="component" value="Unassembled WGS sequence"/>
</dbReference>
<dbReference type="EMBL" id="MDYN01000006">
    <property type="protein sequence ID" value="OQD87140.1"/>
    <property type="molecule type" value="Genomic_DNA"/>
</dbReference>
<dbReference type="PANTHER" id="PTHR31544">
    <property type="entry name" value="AIG2-LIKE PROTEIN D"/>
    <property type="match status" value="1"/>
</dbReference>
<dbReference type="CDD" id="cd06661">
    <property type="entry name" value="GGCT_like"/>
    <property type="match status" value="1"/>
</dbReference>
<comment type="caution">
    <text evidence="5">The sequence shown here is derived from an EMBL/GenBank/DDBJ whole genome shotgun (WGS) entry which is preliminary data.</text>
</comment>
<keyword evidence="2" id="KW-0808">Transferase</keyword>
<gene>
    <name evidence="5" type="ORF">PENANT_c006G04893</name>
</gene>
<dbReference type="Pfam" id="PF06094">
    <property type="entry name" value="GGACT"/>
    <property type="match status" value="1"/>
</dbReference>
<dbReference type="InterPro" id="IPR036568">
    <property type="entry name" value="GGCT-like_sf"/>
</dbReference>
<dbReference type="InterPro" id="IPR045038">
    <property type="entry name" value="AIG2-like"/>
</dbReference>
<dbReference type="PANTHER" id="PTHR31544:SF4">
    <property type="entry name" value="GAMMA-GLUTAMYLCYCLOTRANSFERASE-RELATED"/>
    <property type="match status" value="1"/>
</dbReference>